<dbReference type="GO" id="GO:0031179">
    <property type="term" value="P:peptide modification"/>
    <property type="evidence" value="ECO:0007669"/>
    <property type="project" value="InterPro"/>
</dbReference>
<dbReference type="Pfam" id="PF13575">
    <property type="entry name" value="DUF4135"/>
    <property type="match status" value="1"/>
</dbReference>
<dbReference type="AlphaFoldDB" id="A0A173LQ87"/>
<dbReference type="KEGG" id="dtm:BJL86_2737"/>
<dbReference type="InterPro" id="IPR007822">
    <property type="entry name" value="LANC-like"/>
</dbReference>
<evidence type="ECO:0000313" key="3">
    <source>
        <dbReference type="Proteomes" id="UP000186104"/>
    </source>
</evidence>
<keyword evidence="3" id="KW-1185">Reference proteome</keyword>
<accession>A0A173LQ87</accession>
<dbReference type="Proteomes" id="UP000186104">
    <property type="component" value="Chromosome"/>
</dbReference>
<dbReference type="InterPro" id="IPR025410">
    <property type="entry name" value="Lant_dehyd"/>
</dbReference>
<gene>
    <name evidence="2" type="ORF">BJL86_2737</name>
</gene>
<dbReference type="SMART" id="SM01260">
    <property type="entry name" value="LANC_like"/>
    <property type="match status" value="1"/>
</dbReference>
<proteinExistence type="predicted"/>
<organism evidence="2 3">
    <name type="scientific">Dietzia timorensis</name>
    <dbReference type="NCBI Taxonomy" id="499555"/>
    <lineage>
        <taxon>Bacteria</taxon>
        <taxon>Bacillati</taxon>
        <taxon>Actinomycetota</taxon>
        <taxon>Actinomycetes</taxon>
        <taxon>Mycobacteriales</taxon>
        <taxon>Dietziaceae</taxon>
        <taxon>Dietzia</taxon>
    </lineage>
</organism>
<dbReference type="EMBL" id="CP015961">
    <property type="protein sequence ID" value="ANI93497.1"/>
    <property type="molecule type" value="Genomic_DNA"/>
</dbReference>
<name>A0A173LQ87_9ACTN</name>
<reference evidence="2 3" key="1">
    <citation type="submission" date="2016-06" db="EMBL/GenBank/DDBJ databases">
        <title>Complete genome sequence of a saline-alkali tolerant type strain Dietzia timorensis ID05-A0528T.</title>
        <authorList>
            <person name="Wu X."/>
        </authorList>
    </citation>
    <scope>NUCLEOTIDE SEQUENCE [LARGE SCALE GENOMIC DNA]</scope>
    <source>
        <strain evidence="2 3">ID05-A0528</strain>
    </source>
</reference>
<dbReference type="Pfam" id="PF05147">
    <property type="entry name" value="LANC_like"/>
    <property type="match status" value="1"/>
</dbReference>
<sequence>MLGHPTRETIPTIDNSHRNHAAAIIDGATSALALLRERGNEMRALIAGYSDPVRCIVRPTALYASLLQLRLDEKHLRVPDEFRLFCLSLPGADLLGETALNREITMLSRGHIPIFHVTPDARSLSPGGREFVETARERAYRCLALAENLTDDALAQTIDAHLGSTRSVKEPPDGIISLAHRDEQGVPRIAMHRISSESADWFGPDLSMYHGGGALLSVAKYPASQGMIDTFVDYARDMLSRSHGENEEHAGPFTGDVSTWWLSHELFAVTGDIRLAKARDDLASVFLARLPDRNLSNWDLASGGAGIVAMLSSAAHVPHLLPGPVIASLNELAGRLFSEVVAEYESGQWEPEFASMPPESPVTVPGVAHGWTGRAWALARVANLESVRARPELRPLLREALSRIRCAQNGDPTWCSGRAGLEIAEAEIALALDTPARGLSHRACDANFEELDATICHGLAGIRLARLHRTGLGATIDDVGATTFLQAEGVPRRSFEPAAKAWGMMTGQPGISLSENIIAGLEPTGFNPVALTVSRP</sequence>
<evidence type="ECO:0000313" key="2">
    <source>
        <dbReference type="EMBL" id="ANI93497.1"/>
    </source>
</evidence>
<evidence type="ECO:0000259" key="1">
    <source>
        <dbReference type="Pfam" id="PF13575"/>
    </source>
</evidence>
<feature type="domain" description="Lantibiotic biosynthesis protein dehydration" evidence="1">
    <location>
        <begin position="9"/>
        <end position="117"/>
    </location>
</feature>
<dbReference type="Gene3D" id="1.50.10.20">
    <property type="match status" value="1"/>
</dbReference>
<dbReference type="SUPFAM" id="SSF158745">
    <property type="entry name" value="LanC-like"/>
    <property type="match status" value="1"/>
</dbReference>
<protein>
    <recommendedName>
        <fullName evidence="1">Lantibiotic biosynthesis protein dehydration domain-containing protein</fullName>
    </recommendedName>
</protein>